<evidence type="ECO:0000313" key="1">
    <source>
        <dbReference type="EMBL" id="CCH20611.1"/>
    </source>
</evidence>
<keyword evidence="2" id="KW-1185">Reference proteome</keyword>
<reference evidence="2" key="1">
    <citation type="journal article" date="2012" name="J. Bacteriol.">
        <title>Genome Sequence of Micromonospora lupini Lupac 08, Isolated from Root Nodules of Lupinus angustifolius.</title>
        <authorList>
            <person name="Alonso-Vega P."/>
            <person name="Normand P."/>
            <person name="Bacigalupe R."/>
            <person name="Pujic P."/>
            <person name="Lajus A."/>
            <person name="Vallenet D."/>
            <person name="Carro L."/>
            <person name="Coll P."/>
            <person name="Trujillo M.E."/>
        </authorList>
    </citation>
    <scope>NUCLEOTIDE SEQUENCE [LARGE SCALE GENOMIC DNA]</scope>
    <source>
        <strain evidence="2">Lupac 08</strain>
    </source>
</reference>
<accession>I0L9W4</accession>
<dbReference type="Proteomes" id="UP000003448">
    <property type="component" value="Unassembled WGS sequence"/>
</dbReference>
<proteinExistence type="predicted"/>
<comment type="caution">
    <text evidence="1">The sequence shown here is derived from an EMBL/GenBank/DDBJ whole genome shotgun (WGS) entry which is preliminary data.</text>
</comment>
<organism evidence="1 2">
    <name type="scientific">Micromonospora lupini str. Lupac 08</name>
    <dbReference type="NCBI Taxonomy" id="1150864"/>
    <lineage>
        <taxon>Bacteria</taxon>
        <taxon>Bacillati</taxon>
        <taxon>Actinomycetota</taxon>
        <taxon>Actinomycetes</taxon>
        <taxon>Micromonosporales</taxon>
        <taxon>Micromonosporaceae</taxon>
        <taxon>Micromonospora</taxon>
    </lineage>
</organism>
<dbReference type="STRING" id="1150864.MILUP08_45494"/>
<dbReference type="EMBL" id="CAIE01000039">
    <property type="protein sequence ID" value="CCH20611.1"/>
    <property type="molecule type" value="Genomic_DNA"/>
</dbReference>
<dbReference type="eggNOG" id="ENOG503270F">
    <property type="taxonomic scope" value="Bacteria"/>
</dbReference>
<sequence>MRSRLRKLHVDGRTFTWKADIRDAFEADGRHRCIRVRVWGAGKNGRALQADLTEWPHPPTPWDERYAYPTAENVRELARYALSVGWTPEAVGSTFRITSGAKVALPGLAVTDLLSTAERPH</sequence>
<gene>
    <name evidence="1" type="ORF">MILUP08_45494</name>
</gene>
<protein>
    <submittedName>
        <fullName evidence="1">Putative integrase</fullName>
    </submittedName>
</protein>
<evidence type="ECO:0000313" key="2">
    <source>
        <dbReference type="Proteomes" id="UP000003448"/>
    </source>
</evidence>
<name>I0L9W4_9ACTN</name>
<dbReference type="AlphaFoldDB" id="I0L9W4"/>